<proteinExistence type="predicted"/>
<dbReference type="InterPro" id="IPR011051">
    <property type="entry name" value="RmlC_Cupin_sf"/>
</dbReference>
<accession>A0A1W1ZM88</accession>
<organism evidence="2 3">
    <name type="scientific">Papillibacter cinnamivorans DSM 12816</name>
    <dbReference type="NCBI Taxonomy" id="1122930"/>
    <lineage>
        <taxon>Bacteria</taxon>
        <taxon>Bacillati</taxon>
        <taxon>Bacillota</taxon>
        <taxon>Clostridia</taxon>
        <taxon>Eubacteriales</taxon>
        <taxon>Oscillospiraceae</taxon>
        <taxon>Papillibacter</taxon>
    </lineage>
</organism>
<dbReference type="InterPro" id="IPR013096">
    <property type="entry name" value="Cupin_2"/>
</dbReference>
<dbReference type="PANTHER" id="PTHR36114">
    <property type="entry name" value="16.7 KDA PROTEIN IN WHIE LOCUS"/>
    <property type="match status" value="1"/>
</dbReference>
<dbReference type="Gene3D" id="2.60.120.10">
    <property type="entry name" value="Jelly Rolls"/>
    <property type="match status" value="1"/>
</dbReference>
<evidence type="ECO:0000313" key="2">
    <source>
        <dbReference type="EMBL" id="SMC49363.1"/>
    </source>
</evidence>
<dbReference type="RefSeq" id="WP_084233849.1">
    <property type="nucleotide sequence ID" value="NZ_FWXW01000002.1"/>
</dbReference>
<dbReference type="PANTHER" id="PTHR36114:SF1">
    <property type="entry name" value="16.7 KDA PROTEIN IN WHIE LOCUS"/>
    <property type="match status" value="1"/>
</dbReference>
<feature type="domain" description="Cupin type-2" evidence="1">
    <location>
        <begin position="42"/>
        <end position="89"/>
    </location>
</feature>
<dbReference type="Pfam" id="PF07883">
    <property type="entry name" value="Cupin_2"/>
    <property type="match status" value="1"/>
</dbReference>
<dbReference type="InterPro" id="IPR014710">
    <property type="entry name" value="RmlC-like_jellyroll"/>
</dbReference>
<dbReference type="AlphaFoldDB" id="A0A1W1ZM88"/>
<keyword evidence="3" id="KW-1185">Reference proteome</keyword>
<evidence type="ECO:0000313" key="3">
    <source>
        <dbReference type="Proteomes" id="UP000192790"/>
    </source>
</evidence>
<name>A0A1W1ZM88_9FIRM</name>
<protein>
    <submittedName>
        <fullName evidence="2">Cupin domain protein</fullName>
    </submittedName>
</protein>
<sequence length="115" mass="13309">MIDKINLKTEVDALEKLYVYQKVGRLNGHVLSVVRVENRTLDFHVHDSSDELFYVIEGGFELETEENCIRVEEGECIIVPKGTRHRPVVKALTKFLMIELEETLNKENSGDLYEE</sequence>
<dbReference type="InterPro" id="IPR052044">
    <property type="entry name" value="PKS_Associated_Protein"/>
</dbReference>
<dbReference type="Proteomes" id="UP000192790">
    <property type="component" value="Unassembled WGS sequence"/>
</dbReference>
<dbReference type="EMBL" id="FWXW01000002">
    <property type="protein sequence ID" value="SMC49363.1"/>
    <property type="molecule type" value="Genomic_DNA"/>
</dbReference>
<evidence type="ECO:0000259" key="1">
    <source>
        <dbReference type="Pfam" id="PF07883"/>
    </source>
</evidence>
<gene>
    <name evidence="2" type="ORF">SAMN02745168_1231</name>
</gene>
<dbReference type="SUPFAM" id="SSF51182">
    <property type="entry name" value="RmlC-like cupins"/>
    <property type="match status" value="1"/>
</dbReference>
<reference evidence="2 3" key="1">
    <citation type="submission" date="2017-04" db="EMBL/GenBank/DDBJ databases">
        <authorList>
            <person name="Afonso C.L."/>
            <person name="Miller P.J."/>
            <person name="Scott M.A."/>
            <person name="Spackman E."/>
            <person name="Goraichik I."/>
            <person name="Dimitrov K.M."/>
            <person name="Suarez D.L."/>
            <person name="Swayne D.E."/>
        </authorList>
    </citation>
    <scope>NUCLEOTIDE SEQUENCE [LARGE SCALE GENOMIC DNA]</scope>
    <source>
        <strain evidence="2 3">DSM 12816</strain>
    </source>
</reference>
<dbReference type="STRING" id="1122930.SAMN02745168_1231"/>